<feature type="domain" description="TonB C-terminal" evidence="3">
    <location>
        <begin position="221"/>
        <end position="280"/>
    </location>
</feature>
<keyword evidence="2" id="KW-0812">Transmembrane</keyword>
<dbReference type="PANTHER" id="PTHR33446:SF2">
    <property type="entry name" value="PROTEIN TONB"/>
    <property type="match status" value="1"/>
</dbReference>
<dbReference type="InterPro" id="IPR051045">
    <property type="entry name" value="TonB-dependent_transducer"/>
</dbReference>
<feature type="compositionally biased region" description="Basic and acidic residues" evidence="1">
    <location>
        <begin position="87"/>
        <end position="100"/>
    </location>
</feature>
<name>A0A0M9VJY6_9FLAO</name>
<keyword evidence="5" id="KW-1185">Reference proteome</keyword>
<dbReference type="PATRIC" id="fig|1202724.3.peg.4026"/>
<dbReference type="GO" id="GO:0015891">
    <property type="term" value="P:siderophore transport"/>
    <property type="evidence" value="ECO:0007669"/>
    <property type="project" value="InterPro"/>
</dbReference>
<dbReference type="STRING" id="1202724.AM493_19440"/>
<feature type="compositionally biased region" description="Low complexity" evidence="1">
    <location>
        <begin position="105"/>
        <end position="114"/>
    </location>
</feature>
<dbReference type="PRINTS" id="PR01374">
    <property type="entry name" value="TONBPROTEIN"/>
</dbReference>
<dbReference type="OrthoDB" id="1095452at2"/>
<dbReference type="EMBL" id="LIYD01000005">
    <property type="protein sequence ID" value="KOS07982.1"/>
    <property type="molecule type" value="Genomic_DNA"/>
</dbReference>
<dbReference type="Gene3D" id="3.30.1150.10">
    <property type="match status" value="1"/>
</dbReference>
<evidence type="ECO:0000313" key="4">
    <source>
        <dbReference type="EMBL" id="KOS07982.1"/>
    </source>
</evidence>
<dbReference type="Proteomes" id="UP000037755">
    <property type="component" value="Unassembled WGS sequence"/>
</dbReference>
<dbReference type="RefSeq" id="WP_054409705.1">
    <property type="nucleotide sequence ID" value="NZ_FOYA01000010.1"/>
</dbReference>
<evidence type="ECO:0000313" key="5">
    <source>
        <dbReference type="Proteomes" id="UP000037755"/>
    </source>
</evidence>
<sequence>MSKNSVFNSEWIDLVFEGRNKEYGAYKLRKDDSKTTMIALFSGIVLLGAAVGIPYTVNLFSDTAGLPKEEPKVLITPVDIDEIYKMPEETKPEPKPEPETPKPQPEAAAPAPSAVPTVALQPLVATSNPVTVDIPDMDALKNAIPAATTNPGTEGGNIMGTTAGVPGGTGDEPTTTDGTGTSNIVYAPDEKPDFPGGIGKFRQQIADRFKAPEMQSESMIKVTVSFVVEKDGSISNIKLLKDPGHGAGKEALRVLNSIKTKWKPGKVKGQPVRTVYQLPIVIKVN</sequence>
<dbReference type="GO" id="GO:0055085">
    <property type="term" value="P:transmembrane transport"/>
    <property type="evidence" value="ECO:0007669"/>
    <property type="project" value="InterPro"/>
</dbReference>
<evidence type="ECO:0000259" key="3">
    <source>
        <dbReference type="Pfam" id="PF03544"/>
    </source>
</evidence>
<dbReference type="Pfam" id="PF03544">
    <property type="entry name" value="TonB_C"/>
    <property type="match status" value="1"/>
</dbReference>
<keyword evidence="2" id="KW-0472">Membrane</keyword>
<comment type="caution">
    <text evidence="4">The sequence shown here is derived from an EMBL/GenBank/DDBJ whole genome shotgun (WGS) entry which is preliminary data.</text>
</comment>
<dbReference type="InterPro" id="IPR003538">
    <property type="entry name" value="TonB"/>
</dbReference>
<dbReference type="PANTHER" id="PTHR33446">
    <property type="entry name" value="PROTEIN TONB-RELATED"/>
    <property type="match status" value="1"/>
</dbReference>
<organism evidence="4 5">
    <name type="scientific">Flavobacterium akiainvivens</name>
    <dbReference type="NCBI Taxonomy" id="1202724"/>
    <lineage>
        <taxon>Bacteria</taxon>
        <taxon>Pseudomonadati</taxon>
        <taxon>Bacteroidota</taxon>
        <taxon>Flavobacteriia</taxon>
        <taxon>Flavobacteriales</taxon>
        <taxon>Flavobacteriaceae</taxon>
        <taxon>Flavobacterium</taxon>
    </lineage>
</organism>
<protein>
    <recommendedName>
        <fullName evidence="3">TonB C-terminal domain-containing protein</fullName>
    </recommendedName>
</protein>
<keyword evidence="2" id="KW-1133">Transmembrane helix</keyword>
<dbReference type="InterPro" id="IPR037682">
    <property type="entry name" value="TonB_C"/>
</dbReference>
<evidence type="ECO:0000256" key="2">
    <source>
        <dbReference type="SAM" id="Phobius"/>
    </source>
</evidence>
<dbReference type="GO" id="GO:0098797">
    <property type="term" value="C:plasma membrane protein complex"/>
    <property type="evidence" value="ECO:0007669"/>
    <property type="project" value="TreeGrafter"/>
</dbReference>
<feature type="transmembrane region" description="Helical" evidence="2">
    <location>
        <begin position="37"/>
        <end position="57"/>
    </location>
</feature>
<accession>A0A0M9VJY6</accession>
<dbReference type="GO" id="GO:0031992">
    <property type="term" value="F:energy transducer activity"/>
    <property type="evidence" value="ECO:0007669"/>
    <property type="project" value="InterPro"/>
</dbReference>
<dbReference type="GO" id="GO:0030288">
    <property type="term" value="C:outer membrane-bounded periplasmic space"/>
    <property type="evidence" value="ECO:0007669"/>
    <property type="project" value="InterPro"/>
</dbReference>
<reference evidence="4 5" key="1">
    <citation type="submission" date="2015-08" db="EMBL/GenBank/DDBJ databases">
        <title>Whole genome sequence of Flavobacterium akiainvivens IK-1T, from decaying Wikstroemia oahuensis, an endemic Hawaiian shrub.</title>
        <authorList>
            <person name="Wan X."/>
            <person name="Hou S."/>
            <person name="Saito J."/>
            <person name="Donachie S."/>
        </authorList>
    </citation>
    <scope>NUCLEOTIDE SEQUENCE [LARGE SCALE GENOMIC DNA]</scope>
    <source>
        <strain evidence="4 5">IK-1</strain>
    </source>
</reference>
<dbReference type="AlphaFoldDB" id="A0A0M9VJY6"/>
<feature type="region of interest" description="Disordered" evidence="1">
    <location>
        <begin position="87"/>
        <end position="114"/>
    </location>
</feature>
<evidence type="ECO:0000256" key="1">
    <source>
        <dbReference type="SAM" id="MobiDB-lite"/>
    </source>
</evidence>
<dbReference type="SUPFAM" id="SSF74653">
    <property type="entry name" value="TolA/TonB C-terminal domain"/>
    <property type="match status" value="1"/>
</dbReference>
<gene>
    <name evidence="4" type="ORF">AM493_19440</name>
</gene>
<proteinExistence type="predicted"/>